<dbReference type="InterPro" id="IPR011611">
    <property type="entry name" value="PfkB_dom"/>
</dbReference>
<name>A0ABD3SPD0_9LAMI</name>
<comment type="function">
    <text evidence="8">Required for proper chloroplast development, most likely through regulating plastid-encoded polymerase (PEP) dependent chloroplast transcription. Acts as a component of the transcriptionally active plastid chromosome that is required for plastid gene expression.</text>
</comment>
<reference evidence="11 12" key="1">
    <citation type="submission" date="2024-12" db="EMBL/GenBank/DDBJ databases">
        <title>The unique morphological basis and parallel evolutionary history of personate flowers in Penstemon.</title>
        <authorList>
            <person name="Depatie T.H."/>
            <person name="Wessinger C.A."/>
        </authorList>
    </citation>
    <scope>NUCLEOTIDE SEQUENCE [LARGE SCALE GENOMIC DNA]</scope>
    <source>
        <strain evidence="11">WTNN_2</strain>
        <tissue evidence="11">Leaf</tissue>
    </source>
</reference>
<dbReference type="CDD" id="cd01167">
    <property type="entry name" value="bac_FRK"/>
    <property type="match status" value="1"/>
</dbReference>
<evidence type="ECO:0000256" key="5">
    <source>
        <dbReference type="ARBA" id="ARBA00022679"/>
    </source>
</evidence>
<dbReference type="InterPro" id="IPR050306">
    <property type="entry name" value="PfkB_Carbo_kinase"/>
</dbReference>
<evidence type="ECO:0000256" key="3">
    <source>
        <dbReference type="ARBA" id="ARBA00022528"/>
    </source>
</evidence>
<dbReference type="Gene3D" id="3.40.1190.20">
    <property type="match status" value="1"/>
</dbReference>
<evidence type="ECO:0000256" key="2">
    <source>
        <dbReference type="ARBA" id="ARBA00010688"/>
    </source>
</evidence>
<keyword evidence="4" id="KW-0934">Plastid</keyword>
<dbReference type="PROSITE" id="PS00583">
    <property type="entry name" value="PFKB_KINASES_1"/>
    <property type="match status" value="1"/>
</dbReference>
<proteinExistence type="inferred from homology"/>
<dbReference type="GO" id="GO:0009658">
    <property type="term" value="P:chloroplast organization"/>
    <property type="evidence" value="ECO:0007669"/>
    <property type="project" value="UniProtKB-ARBA"/>
</dbReference>
<accession>A0ABD3SPD0</accession>
<organism evidence="11 12">
    <name type="scientific">Penstemon smallii</name>
    <dbReference type="NCBI Taxonomy" id="265156"/>
    <lineage>
        <taxon>Eukaryota</taxon>
        <taxon>Viridiplantae</taxon>
        <taxon>Streptophyta</taxon>
        <taxon>Embryophyta</taxon>
        <taxon>Tracheophyta</taxon>
        <taxon>Spermatophyta</taxon>
        <taxon>Magnoliopsida</taxon>
        <taxon>eudicotyledons</taxon>
        <taxon>Gunneridae</taxon>
        <taxon>Pentapetalae</taxon>
        <taxon>asterids</taxon>
        <taxon>lamiids</taxon>
        <taxon>Lamiales</taxon>
        <taxon>Plantaginaceae</taxon>
        <taxon>Cheloneae</taxon>
        <taxon>Penstemon</taxon>
    </lineage>
</organism>
<evidence type="ECO:0000313" key="12">
    <source>
        <dbReference type="Proteomes" id="UP001634393"/>
    </source>
</evidence>
<feature type="compositionally biased region" description="Polar residues" evidence="9">
    <location>
        <begin position="40"/>
        <end position="50"/>
    </location>
</feature>
<comment type="similarity">
    <text evidence="2">Belongs to the carbohydrate kinase PfkB family.</text>
</comment>
<dbReference type="InterPro" id="IPR002173">
    <property type="entry name" value="Carboh/pur_kinase_PfkB_CS"/>
</dbReference>
<gene>
    <name evidence="11" type="ORF">ACJIZ3_022107</name>
</gene>
<comment type="subcellular location">
    <subcellularLocation>
        <location evidence="1">Plastid</location>
        <location evidence="1">Chloroplast</location>
    </subcellularLocation>
</comment>
<feature type="domain" description="Carbohydrate kinase PfkB" evidence="10">
    <location>
        <begin position="139"/>
        <end position="421"/>
    </location>
</feature>
<dbReference type="EMBL" id="JBJXBP010000006">
    <property type="protein sequence ID" value="KAL3826078.1"/>
    <property type="molecule type" value="Genomic_DNA"/>
</dbReference>
<dbReference type="GO" id="GO:0016301">
    <property type="term" value="F:kinase activity"/>
    <property type="evidence" value="ECO:0007669"/>
    <property type="project" value="UniProtKB-KW"/>
</dbReference>
<evidence type="ECO:0000313" key="11">
    <source>
        <dbReference type="EMBL" id="KAL3826078.1"/>
    </source>
</evidence>
<evidence type="ECO:0000256" key="9">
    <source>
        <dbReference type="SAM" id="MobiDB-lite"/>
    </source>
</evidence>
<keyword evidence="3" id="KW-0150">Chloroplast</keyword>
<sequence length="475" mass="54516">MATLQLLHHSYSFALNSPTTHIQFPKIYPNFSLKPRNCLPKSSTDDTTAVTTPRRGRKKSTSTTTKRPKRSRKEKEESSNSENDNNTAMISKEDENASDLPYEDPPLVCCFGAAQKEFLPTVRVAPEQMHPDIYSQWKMLQWNPPEFVRAPGGPPSNVAISHVRLGGRAAFIGKVGSDKFGEEMVSLMEKEKVQTRGVKLDNNSRTACGYMKIKFKDGRMWAETVKECAEDSMLESELNLAVLKEARIFHFNSEVLTSPSMRSTLFKAISLSKKFGGLTFFDLNLPLPLWKSRDETREVIKEAWEQADIIEVTKQELEFLLDEQHYERRRNYRPQYYAENYEQTKKRRDCYHYTREEILPLWHDKLKFLFVTDGTLRIHYYSPSFDGVAVGTEDVLITPFTCDRTGSGDAVVAGIMRKLTTQPEMFENQDFLERQLYFAISAGIISQWTIGAVRGFPTESATQNLKEQVYVPSMW</sequence>
<dbReference type="SUPFAM" id="SSF53613">
    <property type="entry name" value="Ribokinase-like"/>
    <property type="match status" value="1"/>
</dbReference>
<dbReference type="Pfam" id="PF00294">
    <property type="entry name" value="PfkB"/>
    <property type="match status" value="1"/>
</dbReference>
<dbReference type="InterPro" id="IPR029056">
    <property type="entry name" value="Ribokinase-like"/>
</dbReference>
<evidence type="ECO:0000256" key="7">
    <source>
        <dbReference type="ARBA" id="ARBA00022946"/>
    </source>
</evidence>
<dbReference type="FunFam" id="3.40.1190.20:FF:000021">
    <property type="entry name" value="Fructokinase-like 2, chloroplastic"/>
    <property type="match status" value="1"/>
</dbReference>
<dbReference type="PANTHER" id="PTHR43085">
    <property type="entry name" value="HEXOKINASE FAMILY MEMBER"/>
    <property type="match status" value="1"/>
</dbReference>
<evidence type="ECO:0000256" key="4">
    <source>
        <dbReference type="ARBA" id="ARBA00022640"/>
    </source>
</evidence>
<dbReference type="PANTHER" id="PTHR43085:SF10">
    <property type="entry name" value="FRUCTOKINASE-LIKE 1, CHLOROPLASTIC"/>
    <property type="match status" value="1"/>
</dbReference>
<evidence type="ECO:0000259" key="10">
    <source>
        <dbReference type="Pfam" id="PF00294"/>
    </source>
</evidence>
<evidence type="ECO:0000256" key="6">
    <source>
        <dbReference type="ARBA" id="ARBA00022777"/>
    </source>
</evidence>
<dbReference type="GO" id="GO:0042644">
    <property type="term" value="C:chloroplast nucleoid"/>
    <property type="evidence" value="ECO:0007669"/>
    <property type="project" value="UniProtKB-ARBA"/>
</dbReference>
<dbReference type="Proteomes" id="UP001634393">
    <property type="component" value="Unassembled WGS sequence"/>
</dbReference>
<evidence type="ECO:0000256" key="1">
    <source>
        <dbReference type="ARBA" id="ARBA00004229"/>
    </source>
</evidence>
<comment type="caution">
    <text evidence="11">The sequence shown here is derived from an EMBL/GenBank/DDBJ whole genome shotgun (WGS) entry which is preliminary data.</text>
</comment>
<evidence type="ECO:0000256" key="8">
    <source>
        <dbReference type="ARBA" id="ARBA00058434"/>
    </source>
</evidence>
<protein>
    <recommendedName>
        <fullName evidence="10">Carbohydrate kinase PfkB domain-containing protein</fullName>
    </recommendedName>
</protein>
<feature type="compositionally biased region" description="Basic residues" evidence="9">
    <location>
        <begin position="54"/>
        <end position="72"/>
    </location>
</feature>
<keyword evidence="6" id="KW-0418">Kinase</keyword>
<keyword evidence="12" id="KW-1185">Reference proteome</keyword>
<keyword evidence="7" id="KW-0809">Transit peptide</keyword>
<keyword evidence="5" id="KW-0808">Transferase</keyword>
<feature type="region of interest" description="Disordered" evidence="9">
    <location>
        <begin position="35"/>
        <end position="89"/>
    </location>
</feature>
<dbReference type="GO" id="GO:0042793">
    <property type="term" value="P:plastid transcription"/>
    <property type="evidence" value="ECO:0007669"/>
    <property type="project" value="UniProtKB-ARBA"/>
</dbReference>
<dbReference type="AlphaFoldDB" id="A0ABD3SPD0"/>